<keyword evidence="3" id="KW-1185">Reference proteome</keyword>
<name>A0ABT1WP11_9LACT</name>
<organism evidence="2 3">
    <name type="scientific">Granulicatella seriolae</name>
    <dbReference type="NCBI Taxonomy" id="2967226"/>
    <lineage>
        <taxon>Bacteria</taxon>
        <taxon>Bacillati</taxon>
        <taxon>Bacillota</taxon>
        <taxon>Bacilli</taxon>
        <taxon>Lactobacillales</taxon>
        <taxon>Carnobacteriaceae</taxon>
        <taxon>Granulicatella</taxon>
    </lineage>
</organism>
<dbReference type="EMBL" id="JANHNZ010000004">
    <property type="protein sequence ID" value="MCQ9209974.1"/>
    <property type="molecule type" value="Genomic_DNA"/>
</dbReference>
<feature type="signal peptide" evidence="1">
    <location>
        <begin position="1"/>
        <end position="20"/>
    </location>
</feature>
<gene>
    <name evidence="2" type="ORF">NPA36_05365</name>
</gene>
<dbReference type="Gene3D" id="3.30.1830.10">
    <property type="entry name" value="YehR-like"/>
    <property type="match status" value="1"/>
</dbReference>
<dbReference type="PROSITE" id="PS51257">
    <property type="entry name" value="PROKAR_LIPOPROTEIN"/>
    <property type="match status" value="1"/>
</dbReference>
<comment type="caution">
    <text evidence="2">The sequence shown here is derived from an EMBL/GenBank/DDBJ whole genome shotgun (WGS) entry which is preliminary data.</text>
</comment>
<feature type="chain" id="PRO_5047215015" evidence="1">
    <location>
        <begin position="21"/>
        <end position="154"/>
    </location>
</feature>
<proteinExistence type="predicted"/>
<evidence type="ECO:0000313" key="3">
    <source>
        <dbReference type="Proteomes" id="UP001059480"/>
    </source>
</evidence>
<dbReference type="Proteomes" id="UP001059480">
    <property type="component" value="Unassembled WGS sequence"/>
</dbReference>
<accession>A0ABT1WP11</accession>
<dbReference type="RefSeq" id="WP_256945090.1">
    <property type="nucleotide sequence ID" value="NZ_JANHNZ010000004.1"/>
</dbReference>
<evidence type="ECO:0000313" key="2">
    <source>
        <dbReference type="EMBL" id="MCQ9209974.1"/>
    </source>
</evidence>
<dbReference type="SUPFAM" id="SSF160704">
    <property type="entry name" value="YehR-like"/>
    <property type="match status" value="1"/>
</dbReference>
<evidence type="ECO:0000256" key="1">
    <source>
        <dbReference type="SAM" id="SignalP"/>
    </source>
</evidence>
<reference evidence="2" key="2">
    <citation type="journal article" date="2023" name="Curr. Microbiol.">
        <title>Granulicatella seriolae sp. nov., a Novel Facultative Anaerobe Isolated from Yellowtail Marine Fish.</title>
        <authorList>
            <person name="Lee M."/>
            <person name="Choi Y.J."/>
            <person name="Farooq A."/>
            <person name="Jeong J.B."/>
            <person name="Jung M.Y."/>
        </authorList>
    </citation>
    <scope>NUCLEOTIDE SEQUENCE</scope>
    <source>
        <strain evidence="2">S8</strain>
    </source>
</reference>
<sequence>MKKSLVLVFAAFALVGCGNGAGQKTTKTVCAIDKPYKVYSSAKQTITSEGDIAKKIDFEGILKASDKESLEAALPQLDAAVTTVNALEGVSARYEKVDDITLKDIASYDLEKASLQTLIQLGLLESTDDENAKLISVEQSVKGLEDQGFTCSVE</sequence>
<dbReference type="InterPro" id="IPR036699">
    <property type="entry name" value="YehR-like_sf"/>
</dbReference>
<keyword evidence="1" id="KW-0732">Signal</keyword>
<reference evidence="2" key="3">
    <citation type="journal article" date="2023" name="Microbiol. Resour. Announc.">
        <title>Draft Genome Sequence of Granulicatella sp. Strain S8, Isolated from a Marine Fish, Seriola quinqueradiata.</title>
        <authorList>
            <person name="Lee M."/>
            <person name="Farooq A."/>
            <person name="Jeong J.B."/>
            <person name="Jung M.Y."/>
        </authorList>
    </citation>
    <scope>NUCLEOTIDE SEQUENCE</scope>
    <source>
        <strain evidence="2">S8</strain>
    </source>
</reference>
<reference evidence="2" key="1">
    <citation type="submission" date="2022-07" db="EMBL/GenBank/DDBJ databases">
        <authorList>
            <person name="Jung M.-Y."/>
            <person name="Lee M."/>
        </authorList>
    </citation>
    <scope>NUCLEOTIDE SEQUENCE</scope>
    <source>
        <strain evidence="2">S8</strain>
    </source>
</reference>
<protein>
    <submittedName>
        <fullName evidence="2">YehR family protein</fullName>
    </submittedName>
</protein>